<reference evidence="6" key="1">
    <citation type="submission" date="2017-09" db="EMBL/GenBank/DDBJ databases">
        <title>Polyketide synthases of a Diaporthe helianthi virulent isolate.</title>
        <authorList>
            <person name="Baroncelli R."/>
        </authorList>
    </citation>
    <scope>NUCLEOTIDE SEQUENCE [LARGE SCALE GENOMIC DNA]</scope>
    <source>
        <strain evidence="6">7/96</strain>
    </source>
</reference>
<feature type="transmembrane region" description="Helical" evidence="5">
    <location>
        <begin position="110"/>
        <end position="127"/>
    </location>
</feature>
<evidence type="ECO:0000256" key="2">
    <source>
        <dbReference type="ARBA" id="ARBA00022692"/>
    </source>
</evidence>
<feature type="transmembrane region" description="Helical" evidence="5">
    <location>
        <begin position="389"/>
        <end position="407"/>
    </location>
</feature>
<dbReference type="OrthoDB" id="194139at2759"/>
<evidence type="ECO:0000313" key="7">
    <source>
        <dbReference type="Proteomes" id="UP000094444"/>
    </source>
</evidence>
<dbReference type="InParanoid" id="A0A2P5HZD4"/>
<feature type="transmembrane region" description="Helical" evidence="5">
    <location>
        <begin position="139"/>
        <end position="161"/>
    </location>
</feature>
<feature type="transmembrane region" description="Helical" evidence="5">
    <location>
        <begin position="203"/>
        <end position="225"/>
    </location>
</feature>
<dbReference type="GO" id="GO:0016020">
    <property type="term" value="C:membrane"/>
    <property type="evidence" value="ECO:0007669"/>
    <property type="project" value="UniProtKB-SubCell"/>
</dbReference>
<dbReference type="PANTHER" id="PTHR23507">
    <property type="entry name" value="ZGC:174356"/>
    <property type="match status" value="1"/>
</dbReference>
<dbReference type="Gene3D" id="1.20.1250.20">
    <property type="entry name" value="MFS general substrate transporter like domains"/>
    <property type="match status" value="1"/>
</dbReference>
<dbReference type="Proteomes" id="UP000094444">
    <property type="component" value="Unassembled WGS sequence"/>
</dbReference>
<feature type="transmembrane region" description="Helical" evidence="5">
    <location>
        <begin position="447"/>
        <end position="467"/>
    </location>
</feature>
<sequence length="520" mass="56868">MTTAPPAEDEVLLTSEETQLLSREATTTIRDDACDDPRARFKWRVLVGAFAVLFLIELAYGISAPAWNALLEKGLCTETYPEIAGFLSAGDENPHCKDRAVQGKLAMYRGWAYTLGCLPTLLLALPYGSLSDRWGRKPIAMLSISGITLGMVWYEVVFYFPLPMWTFTLSFVFNLIGGGSAVGMSMIYTMLADVLDVEEMTPVLFRFHSVFLVAELVANPLGGFLVGKDPWLALIVGNVFMILVMMGSVLIFPETLAVRLWRDKRSGKVPSPQLTPLDGGDGEQLKKSSMQAALGDARAQLMDVWEFVIGNRRLVVLMLPLIFVTLGKYIQEMLLQYATKRFGWSWSKASYFLTIKSASFIVMLTLILPAFSSFCLGTLGMSPLSKDMWLSRWSAVVLVLADLAIAFSSSPALFGAGLVLLSGGSGLVPLLRSLLNAQVEPHHVGMLNTLLGFLDTLGVTIGAPIFSQSLRKGIELGGPWVGLPFLAGAVISCFAAGILWLYRIPPQVEGSVPRLFERIT</sequence>
<feature type="transmembrane region" description="Helical" evidence="5">
    <location>
        <begin position="167"/>
        <end position="191"/>
    </location>
</feature>
<keyword evidence="7" id="KW-1185">Reference proteome</keyword>
<keyword evidence="4 5" id="KW-0472">Membrane</keyword>
<evidence type="ECO:0000256" key="5">
    <source>
        <dbReference type="SAM" id="Phobius"/>
    </source>
</evidence>
<keyword evidence="2 5" id="KW-0812">Transmembrane</keyword>
<comment type="subcellular location">
    <subcellularLocation>
        <location evidence="1">Membrane</location>
        <topology evidence="1">Multi-pass membrane protein</topology>
    </subcellularLocation>
</comment>
<evidence type="ECO:0000256" key="1">
    <source>
        <dbReference type="ARBA" id="ARBA00004141"/>
    </source>
</evidence>
<dbReference type="GO" id="GO:0022857">
    <property type="term" value="F:transmembrane transporter activity"/>
    <property type="evidence" value="ECO:0007669"/>
    <property type="project" value="InterPro"/>
</dbReference>
<evidence type="ECO:0000256" key="3">
    <source>
        <dbReference type="ARBA" id="ARBA00022989"/>
    </source>
</evidence>
<keyword evidence="3 5" id="KW-1133">Transmembrane helix</keyword>
<feature type="transmembrane region" description="Helical" evidence="5">
    <location>
        <begin position="45"/>
        <end position="63"/>
    </location>
</feature>
<protein>
    <submittedName>
        <fullName evidence="6">ATP synthase F0</fullName>
    </submittedName>
</protein>
<feature type="transmembrane region" description="Helical" evidence="5">
    <location>
        <begin position="479"/>
        <end position="502"/>
    </location>
</feature>
<evidence type="ECO:0000256" key="4">
    <source>
        <dbReference type="ARBA" id="ARBA00023136"/>
    </source>
</evidence>
<feature type="transmembrane region" description="Helical" evidence="5">
    <location>
        <begin position="351"/>
        <end position="377"/>
    </location>
</feature>
<dbReference type="InterPro" id="IPR036259">
    <property type="entry name" value="MFS_trans_sf"/>
</dbReference>
<dbReference type="PANTHER" id="PTHR23507:SF1">
    <property type="entry name" value="FI18259P1-RELATED"/>
    <property type="match status" value="1"/>
</dbReference>
<dbReference type="InterPro" id="IPR011701">
    <property type="entry name" value="MFS"/>
</dbReference>
<dbReference type="SUPFAM" id="SSF103473">
    <property type="entry name" value="MFS general substrate transporter"/>
    <property type="match status" value="1"/>
</dbReference>
<gene>
    <name evidence="6" type="ORF">DHEL01_v206005</name>
</gene>
<feature type="transmembrane region" description="Helical" evidence="5">
    <location>
        <begin position="314"/>
        <end position="331"/>
    </location>
</feature>
<dbReference type="Pfam" id="PF07690">
    <property type="entry name" value="MFS_1"/>
    <property type="match status" value="1"/>
</dbReference>
<dbReference type="EMBL" id="MAVT02000467">
    <property type="protein sequence ID" value="POS75597.1"/>
    <property type="molecule type" value="Genomic_DNA"/>
</dbReference>
<feature type="transmembrane region" description="Helical" evidence="5">
    <location>
        <begin position="231"/>
        <end position="252"/>
    </location>
</feature>
<evidence type="ECO:0000313" key="6">
    <source>
        <dbReference type="EMBL" id="POS75597.1"/>
    </source>
</evidence>
<name>A0A2P5HZD4_DIAHE</name>
<organism evidence="6 7">
    <name type="scientific">Diaporthe helianthi</name>
    <dbReference type="NCBI Taxonomy" id="158607"/>
    <lineage>
        <taxon>Eukaryota</taxon>
        <taxon>Fungi</taxon>
        <taxon>Dikarya</taxon>
        <taxon>Ascomycota</taxon>
        <taxon>Pezizomycotina</taxon>
        <taxon>Sordariomycetes</taxon>
        <taxon>Sordariomycetidae</taxon>
        <taxon>Diaporthales</taxon>
        <taxon>Diaporthaceae</taxon>
        <taxon>Diaporthe</taxon>
    </lineage>
</organism>
<feature type="transmembrane region" description="Helical" evidence="5">
    <location>
        <begin position="413"/>
        <end position="435"/>
    </location>
</feature>
<dbReference type="AlphaFoldDB" id="A0A2P5HZD4"/>
<comment type="caution">
    <text evidence="6">The sequence shown here is derived from an EMBL/GenBank/DDBJ whole genome shotgun (WGS) entry which is preliminary data.</text>
</comment>
<proteinExistence type="predicted"/>
<accession>A0A2P5HZD4</accession>